<feature type="region of interest" description="Disordered" evidence="3">
    <location>
        <begin position="316"/>
        <end position="341"/>
    </location>
</feature>
<evidence type="ECO:0000313" key="5">
    <source>
        <dbReference type="EnsemblMetazoa" id="XP_029348271.1"/>
    </source>
</evidence>
<dbReference type="SUPFAM" id="SSF56672">
    <property type="entry name" value="DNA/RNA polymerases"/>
    <property type="match status" value="1"/>
</dbReference>
<evidence type="ECO:0000313" key="6">
    <source>
        <dbReference type="Proteomes" id="UP000007819"/>
    </source>
</evidence>
<dbReference type="Proteomes" id="UP000007819">
    <property type="component" value="Unassembled WGS sequence"/>
</dbReference>
<keyword evidence="6" id="KW-1185">Reference proteome</keyword>
<dbReference type="EnsemblMetazoa" id="XM_029492411.1">
    <property type="protein sequence ID" value="XP_029348271.1"/>
    <property type="gene ID" value="LOC107885315"/>
</dbReference>
<proteinExistence type="predicted"/>
<feature type="region of interest" description="Disordered" evidence="3">
    <location>
        <begin position="422"/>
        <end position="449"/>
    </location>
</feature>
<keyword evidence="2" id="KW-0479">Metal-binding</keyword>
<reference evidence="5" key="2">
    <citation type="submission" date="2022-06" db="UniProtKB">
        <authorList>
            <consortium name="EnsemblMetazoa"/>
        </authorList>
    </citation>
    <scope>IDENTIFICATION</scope>
</reference>
<evidence type="ECO:0000256" key="1">
    <source>
        <dbReference type="ARBA" id="ARBA00001968"/>
    </source>
</evidence>
<dbReference type="Pfam" id="PF03564">
    <property type="entry name" value="DUF1759"/>
    <property type="match status" value="1"/>
</dbReference>
<organism evidence="5 6">
    <name type="scientific">Acyrthosiphon pisum</name>
    <name type="common">Pea aphid</name>
    <dbReference type="NCBI Taxonomy" id="7029"/>
    <lineage>
        <taxon>Eukaryota</taxon>
        <taxon>Metazoa</taxon>
        <taxon>Ecdysozoa</taxon>
        <taxon>Arthropoda</taxon>
        <taxon>Hexapoda</taxon>
        <taxon>Insecta</taxon>
        <taxon>Pterygota</taxon>
        <taxon>Neoptera</taxon>
        <taxon>Paraneoptera</taxon>
        <taxon>Hemiptera</taxon>
        <taxon>Sternorrhyncha</taxon>
        <taxon>Aphidomorpha</taxon>
        <taxon>Aphidoidea</taxon>
        <taxon>Aphididae</taxon>
        <taxon>Macrosiphini</taxon>
        <taxon>Acyrthosiphon</taxon>
    </lineage>
</organism>
<evidence type="ECO:0000259" key="4">
    <source>
        <dbReference type="Pfam" id="PF13359"/>
    </source>
</evidence>
<dbReference type="RefSeq" id="XP_029348271.1">
    <property type="nucleotide sequence ID" value="XM_029492411.1"/>
</dbReference>
<name>A0A8R2JVY9_ACYPI</name>
<dbReference type="GeneID" id="107885315"/>
<dbReference type="KEGG" id="api:107885315"/>
<dbReference type="GO" id="GO:0071897">
    <property type="term" value="P:DNA biosynthetic process"/>
    <property type="evidence" value="ECO:0007669"/>
    <property type="project" value="UniProtKB-ARBA"/>
</dbReference>
<protein>
    <recommendedName>
        <fullName evidence="4">DDE Tnp4 domain-containing protein</fullName>
    </recommendedName>
</protein>
<dbReference type="PANTHER" id="PTHR47331">
    <property type="entry name" value="PHD-TYPE DOMAIN-CONTAINING PROTEIN"/>
    <property type="match status" value="1"/>
</dbReference>
<feature type="compositionally biased region" description="Polar residues" evidence="3">
    <location>
        <begin position="423"/>
        <end position="443"/>
    </location>
</feature>
<dbReference type="AlphaFoldDB" id="A0A8R2JVY9"/>
<dbReference type="OrthoDB" id="6613814at2759"/>
<evidence type="ECO:0000256" key="2">
    <source>
        <dbReference type="ARBA" id="ARBA00022723"/>
    </source>
</evidence>
<reference evidence="6" key="1">
    <citation type="submission" date="2010-06" db="EMBL/GenBank/DDBJ databases">
        <authorList>
            <person name="Jiang H."/>
            <person name="Abraham K."/>
            <person name="Ali S."/>
            <person name="Alsbrooks S.L."/>
            <person name="Anim B.N."/>
            <person name="Anosike U.S."/>
            <person name="Attaway T."/>
            <person name="Bandaranaike D.P."/>
            <person name="Battles P.K."/>
            <person name="Bell S.N."/>
            <person name="Bell A.V."/>
            <person name="Beltran B."/>
            <person name="Bickham C."/>
            <person name="Bustamante Y."/>
            <person name="Caleb T."/>
            <person name="Canada A."/>
            <person name="Cardenas V."/>
            <person name="Carter K."/>
            <person name="Chacko J."/>
            <person name="Chandrabose M.N."/>
            <person name="Chavez D."/>
            <person name="Chavez A."/>
            <person name="Chen L."/>
            <person name="Chu H.-S."/>
            <person name="Claassen K.J."/>
            <person name="Cockrell R."/>
            <person name="Collins M."/>
            <person name="Cooper J.A."/>
            <person name="Cree A."/>
            <person name="Curry S.M."/>
            <person name="Da Y."/>
            <person name="Dao M.D."/>
            <person name="Das B."/>
            <person name="Davila M.-L."/>
            <person name="Davy-Carroll L."/>
            <person name="Denson S."/>
            <person name="Dinh H."/>
            <person name="Ebong V.E."/>
            <person name="Edwards J.R."/>
            <person name="Egan A."/>
            <person name="El-Daye J."/>
            <person name="Escobedo L."/>
            <person name="Fernandez S."/>
            <person name="Fernando P.R."/>
            <person name="Flagg N."/>
            <person name="Forbes L.D."/>
            <person name="Fowler R.G."/>
            <person name="Fu Q."/>
            <person name="Gabisi R.A."/>
            <person name="Ganer J."/>
            <person name="Garbino Pronczuk A."/>
            <person name="Garcia R.M."/>
            <person name="Garner T."/>
            <person name="Garrett T.E."/>
            <person name="Gonzalez D.A."/>
            <person name="Hamid H."/>
            <person name="Hawkins E.S."/>
            <person name="Hirani K."/>
            <person name="Hogues M.E."/>
            <person name="Hollins B."/>
            <person name="Hsiao C.-H."/>
            <person name="Jabil R."/>
            <person name="James M.L."/>
            <person name="Jhangiani S.N."/>
            <person name="Johnson B."/>
            <person name="Johnson Q."/>
            <person name="Joshi V."/>
            <person name="Kalu J.B."/>
            <person name="Kam C."/>
            <person name="Kashfia A."/>
            <person name="Keebler J."/>
            <person name="Kisamo H."/>
            <person name="Kovar C.L."/>
            <person name="Lago L.A."/>
            <person name="Lai C.-Y."/>
            <person name="Laidlaw J."/>
            <person name="Lara F."/>
            <person name="Le T.-K."/>
            <person name="Lee S.L."/>
            <person name="Legall F.H."/>
            <person name="Lemon S.J."/>
            <person name="Lewis L.R."/>
            <person name="Li B."/>
            <person name="Liu Y."/>
            <person name="Liu Y.-S."/>
            <person name="Lopez J."/>
            <person name="Lozado R.J."/>
            <person name="Lu J."/>
            <person name="Madu R.C."/>
            <person name="Maheshwari M."/>
            <person name="Maheshwari R."/>
            <person name="Malloy K."/>
            <person name="Martinez E."/>
            <person name="Mathew T."/>
            <person name="Mercado I.C."/>
            <person name="Mercado C."/>
            <person name="Meyer B."/>
            <person name="Montgomery K."/>
            <person name="Morgan M.B."/>
            <person name="Munidasa M."/>
            <person name="Nazareth L.V."/>
            <person name="Nelson J."/>
            <person name="Ng B.M."/>
            <person name="Nguyen N.B."/>
            <person name="Nguyen P.Q."/>
            <person name="Nguyen T."/>
            <person name="Obregon M."/>
            <person name="Okwuonu G.O."/>
            <person name="Onwere C.G."/>
            <person name="Orozco G."/>
            <person name="Parra A."/>
            <person name="Patel S."/>
            <person name="Patil S."/>
            <person name="Perez A."/>
            <person name="Perez Y."/>
            <person name="Pham C."/>
            <person name="Primus E.L."/>
            <person name="Pu L.-L."/>
            <person name="Puazo M."/>
            <person name="Qin X."/>
            <person name="Quiroz J.B."/>
            <person name="Reese J."/>
            <person name="Richards S."/>
            <person name="Rives C.M."/>
            <person name="Robberts R."/>
            <person name="Ruiz S.J."/>
            <person name="Ruiz M.J."/>
            <person name="Santibanez J."/>
            <person name="Schneider B.W."/>
            <person name="Sisson I."/>
            <person name="Smith M."/>
            <person name="Sodergren E."/>
            <person name="Song X.-Z."/>
            <person name="Song B.B."/>
            <person name="Summersgill H."/>
            <person name="Thelus R."/>
            <person name="Thornton R.D."/>
            <person name="Trejos Z.Y."/>
            <person name="Usmani K."/>
            <person name="Vattathil S."/>
            <person name="Villasana D."/>
            <person name="Walker D.L."/>
            <person name="Wang S."/>
            <person name="Wang K."/>
            <person name="White C.S."/>
            <person name="Williams A.C."/>
            <person name="Williamson J."/>
            <person name="Wilson K."/>
            <person name="Woghiren I.O."/>
            <person name="Woodworth J.R."/>
            <person name="Worley K.C."/>
            <person name="Wright R.A."/>
            <person name="Wu W."/>
            <person name="Young L."/>
            <person name="Zhang L."/>
            <person name="Zhang J."/>
            <person name="Zhu Y."/>
            <person name="Muzny D.M."/>
            <person name="Weinstock G."/>
            <person name="Gibbs R.A."/>
        </authorList>
    </citation>
    <scope>NUCLEOTIDE SEQUENCE [LARGE SCALE GENOMIC DNA]</scope>
    <source>
        <strain evidence="6">LSR1</strain>
    </source>
</reference>
<dbReference type="InterPro" id="IPR043502">
    <property type="entry name" value="DNA/RNA_pol_sf"/>
</dbReference>
<dbReference type="Pfam" id="PF13359">
    <property type="entry name" value="DDE_Tnp_4"/>
    <property type="match status" value="1"/>
</dbReference>
<accession>A0A8R2JVY9</accession>
<dbReference type="PANTHER" id="PTHR47331:SF5">
    <property type="entry name" value="RIBONUCLEASE H"/>
    <property type="match status" value="1"/>
</dbReference>
<feature type="domain" description="DDE Tnp4" evidence="4">
    <location>
        <begin position="899"/>
        <end position="1064"/>
    </location>
</feature>
<sequence>MTDQVYNDAKSRILRCITKLKTFAQASIEYNNERGSAGKRAKISKMITELTPIRNTVEDDVQKMESAVNSHTAPVGITDTSESQALISSFDSLYYELAAFADVHKFTMSPVMDTASTSFSNQTNSSHSLSAFQLPKRKFPTFSGVLTEWQSFDDLFTSILSHTPDLPDVERFEYLKMSLTGEALALVSHLSLTATNYTSAWKILRSRYGNKRDLARVHLDSLLAPQIVKSNDATSIQQQINTILENTAALDNLDFVTRQWSPLLVHVFEKHLDYELRARWELVVGDNYYPQVSEFVDFLRSHLRSADIYSSSVSVNQPDDVSKPQRSFKPQSFKPRSSGRSTVLAATTSNVSEKPCPLCSAPHSIRTCKLFTDQSPSERFLIAKDHRLCINCLGSGHSSMRCNSKYKCQTCKKAHHSLLHFTPTASPSTKLGPGSSNTLSTKTPEPLSSVGSHVATTSCLVRGQPQQIVLLSTAIVEVYAADGRRHALRALLDSGSQASFITEKAVCALMLRRFHSSVSVTTFASSASTVVRGKCNIKIAPTGQQSPSFCLDVSIVPQITGPTPQTPITPGHWAHMSSLSLADPSYNIPGPIDLLFGADLFPSVLLDGTQKGQPGEPLALNTVFGWVLMGPTEFYDGSSVTTLCLNVSDPIDSLIKKFWELEELPTTCHLSPADIAAEEIYNSTTTRLSSGRFVVTLPFLKPRPLLGDSKTLALQRFKALECRLTRNKDLQAQYAEFMRDYLTAGHMELIPPSDLGNPYHYYIPHHCVLKPDSLTTKLRVVFNASAKTSAGISLNESMHTGPKLQPDIQVVLLRSRLWKYLFTADIKQIFLATGESFRSLAFGYRISPSAISTFVPKVLAAIQKQLVPIYLPSPDQINWNQKAEEFKKRWDFPNCVAAIDGKHVRIVAPSKSRSMYFNFKGFFSIVLLAMIDANCKFVVIDVGSYGKEGDAGIFNKSKMGLLVKNETIFPPSTLLPHSNILVPHVIVGDEAFRLSEHLMKPYSKTQMLEDPNKRKFNYRLSKARRVSENAFGIMCAIFRIFFTPINLKPETVDSVIVVCCCLHNMLRDDYIHRNPSQLVIYQDVEDFPTQNMIPLAGTGGFTKSDGFQVRSRFTDYFSTQDFTI</sequence>
<dbReference type="InterPro" id="IPR005312">
    <property type="entry name" value="DUF1759"/>
</dbReference>
<dbReference type="GO" id="GO:0046872">
    <property type="term" value="F:metal ion binding"/>
    <property type="evidence" value="ECO:0007669"/>
    <property type="project" value="UniProtKB-KW"/>
</dbReference>
<dbReference type="InterPro" id="IPR027806">
    <property type="entry name" value="HARBI1_dom"/>
</dbReference>
<comment type="cofactor">
    <cofactor evidence="1">
        <name>a divalent metal cation</name>
        <dbReference type="ChEBI" id="CHEBI:60240"/>
    </cofactor>
</comment>
<evidence type="ECO:0000256" key="3">
    <source>
        <dbReference type="SAM" id="MobiDB-lite"/>
    </source>
</evidence>